<dbReference type="Proteomes" id="UP000627166">
    <property type="component" value="Unassembled WGS sequence"/>
</dbReference>
<evidence type="ECO:0000256" key="1">
    <source>
        <dbReference type="ARBA" id="ARBA00004651"/>
    </source>
</evidence>
<organism evidence="12 13">
    <name type="scientific">Clostridium faecium</name>
    <dbReference type="NCBI Taxonomy" id="2762223"/>
    <lineage>
        <taxon>Bacteria</taxon>
        <taxon>Bacillati</taxon>
        <taxon>Bacillota</taxon>
        <taxon>Clostridia</taxon>
        <taxon>Eubacteriales</taxon>
        <taxon>Clostridiaceae</taxon>
        <taxon>Clostridium</taxon>
    </lineage>
</organism>
<feature type="transmembrane region" description="Helical" evidence="10">
    <location>
        <begin position="94"/>
        <end position="118"/>
    </location>
</feature>
<keyword evidence="7 10" id="KW-0472">Membrane</keyword>
<accession>A0ABR8YP49</accession>
<evidence type="ECO:0000256" key="10">
    <source>
        <dbReference type="SAM" id="Phobius"/>
    </source>
</evidence>
<evidence type="ECO:0000256" key="7">
    <source>
        <dbReference type="ARBA" id="ARBA00023136"/>
    </source>
</evidence>
<comment type="similarity">
    <text evidence="9">Belongs to the OXA1/ALB3/YidC family.</text>
</comment>
<dbReference type="PANTHER" id="PTHR12428:SF65">
    <property type="entry name" value="CYTOCHROME C OXIDASE ASSEMBLY PROTEIN COX18, MITOCHONDRIAL"/>
    <property type="match status" value="1"/>
</dbReference>
<dbReference type="InterPro" id="IPR028055">
    <property type="entry name" value="YidC/Oxa/ALB_C"/>
</dbReference>
<dbReference type="NCBIfam" id="TIGR03592">
    <property type="entry name" value="yidC_oxa1_cterm"/>
    <property type="match status" value="1"/>
</dbReference>
<dbReference type="InterPro" id="IPR047196">
    <property type="entry name" value="YidC_ALB_C"/>
</dbReference>
<evidence type="ECO:0000256" key="4">
    <source>
        <dbReference type="ARBA" id="ARBA00022692"/>
    </source>
</evidence>
<evidence type="ECO:0000313" key="12">
    <source>
        <dbReference type="EMBL" id="MBD8045699.1"/>
    </source>
</evidence>
<dbReference type="RefSeq" id="WP_191738682.1">
    <property type="nucleotide sequence ID" value="NZ_JACSQB010000009.1"/>
</dbReference>
<reference evidence="12 13" key="1">
    <citation type="submission" date="2020-08" db="EMBL/GenBank/DDBJ databases">
        <title>A Genomic Blueprint of the Chicken Gut Microbiome.</title>
        <authorList>
            <person name="Gilroy R."/>
            <person name="Ravi A."/>
            <person name="Getino M."/>
            <person name="Pursley I."/>
            <person name="Horton D.L."/>
            <person name="Alikhan N.-F."/>
            <person name="Baker D."/>
            <person name="Gharbi K."/>
            <person name="Hall N."/>
            <person name="Watson M."/>
            <person name="Adriaenssens E.M."/>
            <person name="Foster-Nyarko E."/>
            <person name="Jarju S."/>
            <person name="Secka A."/>
            <person name="Antonio M."/>
            <person name="Oren A."/>
            <person name="Chaudhuri R."/>
            <person name="La Ragione R.M."/>
            <person name="Hildebrand F."/>
            <person name="Pallen M.J."/>
        </authorList>
    </citation>
    <scope>NUCLEOTIDE SEQUENCE [LARGE SCALE GENOMIC DNA]</scope>
    <source>
        <strain evidence="12 13">N37</strain>
    </source>
</reference>
<comment type="caution">
    <text evidence="12">The sequence shown here is derived from an EMBL/GenBank/DDBJ whole genome shotgun (WGS) entry which is preliminary data.</text>
</comment>
<dbReference type="EMBL" id="JACSQB010000009">
    <property type="protein sequence ID" value="MBD8045699.1"/>
    <property type="molecule type" value="Genomic_DNA"/>
</dbReference>
<dbReference type="PANTHER" id="PTHR12428">
    <property type="entry name" value="OXA1"/>
    <property type="match status" value="1"/>
</dbReference>
<keyword evidence="6 10" id="KW-1133">Transmembrane helix</keyword>
<protein>
    <submittedName>
        <fullName evidence="12">Membrane protein insertase YidC</fullName>
    </submittedName>
</protein>
<feature type="domain" description="Membrane insertase YidC/Oxa/ALB C-terminal" evidence="11">
    <location>
        <begin position="32"/>
        <end position="209"/>
    </location>
</feature>
<evidence type="ECO:0000256" key="9">
    <source>
        <dbReference type="RuleBase" id="RU003945"/>
    </source>
</evidence>
<feature type="transmembrane region" description="Helical" evidence="10">
    <location>
        <begin position="174"/>
        <end position="197"/>
    </location>
</feature>
<keyword evidence="2" id="KW-0813">Transport</keyword>
<evidence type="ECO:0000259" key="11">
    <source>
        <dbReference type="Pfam" id="PF02096"/>
    </source>
</evidence>
<dbReference type="CDD" id="cd20070">
    <property type="entry name" value="5TM_YidC_Alb3"/>
    <property type="match status" value="1"/>
</dbReference>
<dbReference type="Pfam" id="PF02096">
    <property type="entry name" value="60KD_IMP"/>
    <property type="match status" value="1"/>
</dbReference>
<sequence length="219" mass="24776">MKEWLGGILGKFFYFLYDIISAGIPNKNISVGLTIILFTIVIRILLLPLSIKQTKASVKMSEIQPKAKALQDKYKNDPQRAQQELMKLYKEEGVSPMGGCLPMLIQFPILIALFYVFSTLDYQGASFLWVPNLSKPDPYYILPILSTITTYLSSKFMQPDGDSEVAKKTSSMNIGMAIFFGFMSLKFQAALVLYWVVNNLIQLVQTLALRPKDKKKVVQ</sequence>
<keyword evidence="13" id="KW-1185">Reference proteome</keyword>
<evidence type="ECO:0000256" key="3">
    <source>
        <dbReference type="ARBA" id="ARBA00022475"/>
    </source>
</evidence>
<comment type="subcellular location">
    <subcellularLocation>
        <location evidence="1">Cell membrane</location>
        <topology evidence="1">Multi-pass membrane protein</topology>
    </subcellularLocation>
    <subcellularLocation>
        <location evidence="9">Membrane</location>
        <topology evidence="9">Multi-pass membrane protein</topology>
    </subcellularLocation>
</comment>
<evidence type="ECO:0000256" key="2">
    <source>
        <dbReference type="ARBA" id="ARBA00022448"/>
    </source>
</evidence>
<dbReference type="InterPro" id="IPR001708">
    <property type="entry name" value="YidC/ALB3/OXA1/COX18"/>
</dbReference>
<proteinExistence type="inferred from homology"/>
<gene>
    <name evidence="12" type="primary">yidC</name>
    <name evidence="12" type="ORF">H9637_01345</name>
</gene>
<keyword evidence="5" id="KW-0653">Protein transport</keyword>
<name>A0ABR8YP49_9CLOT</name>
<dbReference type="PRINTS" id="PR00701">
    <property type="entry name" value="60KDINNERMP"/>
</dbReference>
<keyword evidence="4 9" id="KW-0812">Transmembrane</keyword>
<evidence type="ECO:0000256" key="5">
    <source>
        <dbReference type="ARBA" id="ARBA00022927"/>
    </source>
</evidence>
<keyword evidence="3" id="KW-1003">Cell membrane</keyword>
<evidence type="ECO:0000256" key="6">
    <source>
        <dbReference type="ARBA" id="ARBA00022989"/>
    </source>
</evidence>
<feature type="transmembrane region" description="Helical" evidence="10">
    <location>
        <begin position="29"/>
        <end position="51"/>
    </location>
</feature>
<evidence type="ECO:0000313" key="13">
    <source>
        <dbReference type="Proteomes" id="UP000627166"/>
    </source>
</evidence>
<evidence type="ECO:0000256" key="8">
    <source>
        <dbReference type="ARBA" id="ARBA00023186"/>
    </source>
</evidence>
<keyword evidence="8" id="KW-0143">Chaperone</keyword>